<gene>
    <name evidence="2" type="ORF">CCACVL1_07032</name>
</gene>
<evidence type="ECO:0000313" key="2">
    <source>
        <dbReference type="EMBL" id="OMO91782.1"/>
    </source>
</evidence>
<reference evidence="2 3" key="1">
    <citation type="submission" date="2013-09" db="EMBL/GenBank/DDBJ databases">
        <title>Corchorus capsularis genome sequencing.</title>
        <authorList>
            <person name="Alam M."/>
            <person name="Haque M.S."/>
            <person name="Islam M.S."/>
            <person name="Emdad E.M."/>
            <person name="Islam M.M."/>
            <person name="Ahmed B."/>
            <person name="Halim A."/>
            <person name="Hossen Q.M.M."/>
            <person name="Hossain M.Z."/>
            <person name="Ahmed R."/>
            <person name="Khan M.M."/>
            <person name="Islam R."/>
            <person name="Rashid M.M."/>
            <person name="Khan S.A."/>
            <person name="Rahman M.S."/>
            <person name="Alam M."/>
        </authorList>
    </citation>
    <scope>NUCLEOTIDE SEQUENCE [LARGE SCALE GENOMIC DNA]</scope>
    <source>
        <strain evidence="3">cv. CVL-1</strain>
        <tissue evidence="2">Whole seedling</tissue>
    </source>
</reference>
<protein>
    <submittedName>
        <fullName evidence="2">Uncharacterized protein</fullName>
    </submittedName>
</protein>
<evidence type="ECO:0000313" key="3">
    <source>
        <dbReference type="Proteomes" id="UP000188268"/>
    </source>
</evidence>
<sequence>MKPGVKMGFKNLGLMFLLLCLQLHPLLALALPPASTADFNQGETVPYKSVSERLPMSVKPASDSKQNMAVVSTRFLLEEEEMVVGLPPEVAVVEVELWVVAEVVVVEGEEVAVVHAEADFRVLEAEGP</sequence>
<accession>A0A1R3JAC7</accession>
<proteinExistence type="predicted"/>
<evidence type="ECO:0000256" key="1">
    <source>
        <dbReference type="SAM" id="SignalP"/>
    </source>
</evidence>
<name>A0A1R3JAC7_COCAP</name>
<dbReference type="Gramene" id="OMO91782">
    <property type="protein sequence ID" value="OMO91782"/>
    <property type="gene ID" value="CCACVL1_07032"/>
</dbReference>
<keyword evidence="1" id="KW-0732">Signal</keyword>
<dbReference type="EMBL" id="AWWV01008279">
    <property type="protein sequence ID" value="OMO91782.1"/>
    <property type="molecule type" value="Genomic_DNA"/>
</dbReference>
<dbReference type="AlphaFoldDB" id="A0A1R3JAC7"/>
<feature type="chain" id="PRO_5012300313" evidence="1">
    <location>
        <begin position="31"/>
        <end position="128"/>
    </location>
</feature>
<keyword evidence="3" id="KW-1185">Reference proteome</keyword>
<organism evidence="2 3">
    <name type="scientific">Corchorus capsularis</name>
    <name type="common">Jute</name>
    <dbReference type="NCBI Taxonomy" id="210143"/>
    <lineage>
        <taxon>Eukaryota</taxon>
        <taxon>Viridiplantae</taxon>
        <taxon>Streptophyta</taxon>
        <taxon>Embryophyta</taxon>
        <taxon>Tracheophyta</taxon>
        <taxon>Spermatophyta</taxon>
        <taxon>Magnoliopsida</taxon>
        <taxon>eudicotyledons</taxon>
        <taxon>Gunneridae</taxon>
        <taxon>Pentapetalae</taxon>
        <taxon>rosids</taxon>
        <taxon>malvids</taxon>
        <taxon>Malvales</taxon>
        <taxon>Malvaceae</taxon>
        <taxon>Grewioideae</taxon>
        <taxon>Apeibeae</taxon>
        <taxon>Corchorus</taxon>
    </lineage>
</organism>
<dbReference type="OrthoDB" id="10621086at2759"/>
<comment type="caution">
    <text evidence="2">The sequence shown here is derived from an EMBL/GenBank/DDBJ whole genome shotgun (WGS) entry which is preliminary data.</text>
</comment>
<feature type="signal peptide" evidence="1">
    <location>
        <begin position="1"/>
        <end position="30"/>
    </location>
</feature>
<dbReference type="Proteomes" id="UP000188268">
    <property type="component" value="Unassembled WGS sequence"/>
</dbReference>